<feature type="transmembrane region" description="Helical" evidence="7">
    <location>
        <begin position="174"/>
        <end position="197"/>
    </location>
</feature>
<feature type="transmembrane region" description="Helical" evidence="7">
    <location>
        <begin position="54"/>
        <end position="76"/>
    </location>
</feature>
<evidence type="ECO:0000256" key="4">
    <source>
        <dbReference type="ARBA" id="ARBA00022692"/>
    </source>
</evidence>
<dbReference type="GO" id="GO:0022857">
    <property type="term" value="F:transmembrane transporter activity"/>
    <property type="evidence" value="ECO:0007669"/>
    <property type="project" value="UniProtKB-UniRule"/>
</dbReference>
<evidence type="ECO:0000256" key="2">
    <source>
        <dbReference type="ARBA" id="ARBA00022475"/>
    </source>
</evidence>
<dbReference type="OrthoDB" id="9790209at2"/>
<feature type="transmembrane region" description="Helical" evidence="7">
    <location>
        <begin position="406"/>
        <end position="430"/>
    </location>
</feature>
<evidence type="ECO:0000313" key="9">
    <source>
        <dbReference type="EMBL" id="KRS18996.1"/>
    </source>
</evidence>
<dbReference type="PANTHER" id="PTHR33362">
    <property type="entry name" value="SIALIC ACID TRAP TRANSPORTER PERMEASE PROTEIN SIAT-RELATED"/>
    <property type="match status" value="1"/>
</dbReference>
<dbReference type="EMBL" id="LAXI01000002">
    <property type="protein sequence ID" value="KRS18996.1"/>
    <property type="molecule type" value="Genomic_DNA"/>
</dbReference>
<feature type="transmembrane region" description="Helical" evidence="7">
    <location>
        <begin position="141"/>
        <end position="168"/>
    </location>
</feature>
<reference evidence="10 12" key="2">
    <citation type="submission" date="2018-08" db="EMBL/GenBank/DDBJ databases">
        <title>Genetic Globetrotter - A new plasmid hitch-hiking vast phylogenetic and geographic distances.</title>
        <authorList>
            <person name="Vollmers J."/>
            <person name="Petersen J."/>
        </authorList>
    </citation>
    <scope>NUCLEOTIDE SEQUENCE [LARGE SCALE GENOMIC DNA]</scope>
    <source>
        <strain evidence="10 12">DSM 26383</strain>
    </source>
</reference>
<dbReference type="EMBL" id="CP031598">
    <property type="protein sequence ID" value="QEW26068.1"/>
    <property type="molecule type" value="Genomic_DNA"/>
</dbReference>
<evidence type="ECO:0000313" key="10">
    <source>
        <dbReference type="EMBL" id="QEW26068.1"/>
    </source>
</evidence>
<evidence type="ECO:0000259" key="8">
    <source>
        <dbReference type="Pfam" id="PF06808"/>
    </source>
</evidence>
<dbReference type="AlphaFoldDB" id="A0A0T5PDK2"/>
<evidence type="ECO:0000256" key="7">
    <source>
        <dbReference type="RuleBase" id="RU369079"/>
    </source>
</evidence>
<protein>
    <recommendedName>
        <fullName evidence="7">TRAP transporter large permease protein</fullName>
    </recommendedName>
</protein>
<keyword evidence="4 7" id="KW-0812">Transmembrane</keyword>
<dbReference type="PATRIC" id="fig|540747.5.peg.2536"/>
<comment type="subunit">
    <text evidence="7">The complex comprises the extracytoplasmic solute receptor protein and the two transmembrane proteins.</text>
</comment>
<dbReference type="PIRSF" id="PIRSF006066">
    <property type="entry name" value="HI0050"/>
    <property type="match status" value="1"/>
</dbReference>
<feature type="transmembrane region" description="Helical" evidence="7">
    <location>
        <begin position="243"/>
        <end position="263"/>
    </location>
</feature>
<evidence type="ECO:0000256" key="6">
    <source>
        <dbReference type="ARBA" id="ARBA00023136"/>
    </source>
</evidence>
<sequence length="435" mass="45680">MSSIAIGAIGLGVLLLLLALRVPIALALAGVSVAGVAAIRGPTAAFAVLTEQPYNFIAHWSLSAVPMFLLMGSVAYNSGLTQSLFAAARLWLSRLPGGLAVASTMASAGFAAASGSSVATAAAMGRIAIPEMMRYKYEPGLAAGSVAVAGTLGSLIPPSILMVLYAIFAEVSVGQALLAGILPGLLSAFMFMALIVLRCKLKPSLAPPVEETVTWRARFAILLEVWPLPLLVLAVIGGMYSGVFTATESAAGGALMAFVIAAAQRRLTVKVIVNSLLDALKGTSTILFIAMGGFLLARFMAFSGLPTFLSDVVEQMAVDPLLFMVGVSLIYIMLGMFLDSMGIMLLTIPIMVPILHALDMDLIWFGVIMIKYLEIGLITPPVGLNCFIIKGVVGNAISLTTIFRGVLWFLLADLVTLSLLILFPQISLFIPGLMR</sequence>
<dbReference type="PANTHER" id="PTHR33362:SF5">
    <property type="entry name" value="C4-DICARBOXYLATE TRAP TRANSPORTER LARGE PERMEASE PROTEIN DCTM"/>
    <property type="match status" value="1"/>
</dbReference>
<feature type="transmembrane region" description="Helical" evidence="7">
    <location>
        <begin position="217"/>
        <end position="237"/>
    </location>
</feature>
<feature type="domain" description="TRAP C4-dicarboxylate transport system permease DctM subunit" evidence="8">
    <location>
        <begin position="11"/>
        <end position="426"/>
    </location>
</feature>
<keyword evidence="5 7" id="KW-1133">Transmembrane helix</keyword>
<dbReference type="RefSeq" id="WP_057813818.1">
    <property type="nucleotide sequence ID" value="NZ_CAXRJZ010000056.1"/>
</dbReference>
<proteinExistence type="inferred from homology"/>
<evidence type="ECO:0000256" key="1">
    <source>
        <dbReference type="ARBA" id="ARBA00004429"/>
    </source>
</evidence>
<evidence type="ECO:0000313" key="11">
    <source>
        <dbReference type="Proteomes" id="UP000051401"/>
    </source>
</evidence>
<name>A0A0T5PDK2_9RHOB</name>
<dbReference type="InterPro" id="IPR010656">
    <property type="entry name" value="DctM"/>
</dbReference>
<reference evidence="9 11" key="1">
    <citation type="submission" date="2015-04" db="EMBL/GenBank/DDBJ databases">
        <title>The draft genome sequence of Roseovarius indicus B108T.</title>
        <authorList>
            <person name="Li G."/>
            <person name="Lai Q."/>
            <person name="Shao Z."/>
            <person name="Yan P."/>
        </authorList>
    </citation>
    <scope>NUCLEOTIDE SEQUENCE [LARGE SCALE GENOMIC DNA]</scope>
    <source>
        <strain evidence="9 11">B108</strain>
    </source>
</reference>
<feature type="transmembrane region" description="Helical" evidence="7">
    <location>
        <begin position="382"/>
        <end position="399"/>
    </location>
</feature>
<dbReference type="InterPro" id="IPR004681">
    <property type="entry name" value="TRAP_DctM"/>
</dbReference>
<keyword evidence="2" id="KW-1003">Cell membrane</keyword>
<dbReference type="KEGG" id="rid:RIdsm_01862"/>
<evidence type="ECO:0000313" key="12">
    <source>
        <dbReference type="Proteomes" id="UP000325785"/>
    </source>
</evidence>
<comment type="caution">
    <text evidence="7">Lacks conserved residue(s) required for the propagation of feature annotation.</text>
</comment>
<comment type="subcellular location">
    <subcellularLocation>
        <location evidence="1 7">Cell inner membrane</location>
        <topology evidence="1 7">Multi-pass membrane protein</topology>
    </subcellularLocation>
</comment>
<comment type="similarity">
    <text evidence="7">Belongs to the TRAP transporter large permease family.</text>
</comment>
<comment type="function">
    <text evidence="7">Part of the tripartite ATP-independent periplasmic (TRAP) transport system.</text>
</comment>
<keyword evidence="7" id="KW-0813">Transport</keyword>
<dbReference type="STRING" id="540747.SAMN04488031_103275"/>
<evidence type="ECO:0000256" key="3">
    <source>
        <dbReference type="ARBA" id="ARBA00022519"/>
    </source>
</evidence>
<feature type="transmembrane region" description="Helical" evidence="7">
    <location>
        <begin position="284"/>
        <end position="301"/>
    </location>
</feature>
<feature type="transmembrane region" description="Helical" evidence="7">
    <location>
        <begin position="350"/>
        <end position="370"/>
    </location>
</feature>
<keyword evidence="3 7" id="KW-0997">Cell inner membrane</keyword>
<evidence type="ECO:0000256" key="5">
    <source>
        <dbReference type="ARBA" id="ARBA00022989"/>
    </source>
</evidence>
<keyword evidence="6 7" id="KW-0472">Membrane</keyword>
<dbReference type="NCBIfam" id="TIGR00786">
    <property type="entry name" value="dctM"/>
    <property type="match status" value="1"/>
</dbReference>
<accession>A0A0T5PDK2</accession>
<gene>
    <name evidence="10" type="primary">siaT_31</name>
    <name evidence="10" type="ORF">RIdsm_01862</name>
    <name evidence="9" type="ORF">XM52_04810</name>
</gene>
<dbReference type="Proteomes" id="UP000051401">
    <property type="component" value="Unassembled WGS sequence"/>
</dbReference>
<keyword evidence="11" id="KW-1185">Reference proteome</keyword>
<dbReference type="GO" id="GO:0005886">
    <property type="term" value="C:plasma membrane"/>
    <property type="evidence" value="ECO:0007669"/>
    <property type="project" value="UniProtKB-SubCell"/>
</dbReference>
<organism evidence="9 11">
    <name type="scientific">Roseovarius indicus</name>
    <dbReference type="NCBI Taxonomy" id="540747"/>
    <lineage>
        <taxon>Bacteria</taxon>
        <taxon>Pseudomonadati</taxon>
        <taxon>Pseudomonadota</taxon>
        <taxon>Alphaproteobacteria</taxon>
        <taxon>Rhodobacterales</taxon>
        <taxon>Roseobacteraceae</taxon>
        <taxon>Roseovarius</taxon>
    </lineage>
</organism>
<dbReference type="Proteomes" id="UP000325785">
    <property type="component" value="Chromosome"/>
</dbReference>
<dbReference type="Pfam" id="PF06808">
    <property type="entry name" value="DctM"/>
    <property type="match status" value="1"/>
</dbReference>
<feature type="transmembrane region" description="Helical" evidence="7">
    <location>
        <begin position="321"/>
        <end position="338"/>
    </location>
</feature>